<dbReference type="Pfam" id="PF13439">
    <property type="entry name" value="Glyco_transf_4"/>
    <property type="match status" value="1"/>
</dbReference>
<evidence type="ECO:0000259" key="1">
    <source>
        <dbReference type="Pfam" id="PF00534"/>
    </source>
</evidence>
<dbReference type="InterPro" id="IPR028098">
    <property type="entry name" value="Glyco_trans_4-like_N"/>
</dbReference>
<dbReference type="PANTHER" id="PTHR12526">
    <property type="entry name" value="GLYCOSYLTRANSFERASE"/>
    <property type="match status" value="1"/>
</dbReference>
<sequence>MKKIIMVGPDSKGKGGISTVIHNFIHSFKQEEWQVSYVCSWKANAKLLYSLRAWCQLFFLTHTQQIEIVHIHVSQDASFYRKALLLTAIKKNAKVIFHMHAPQFDLFYQRKSTRGQNRIEKIFNRVDLVVALSEEWAQFYQQLTTTKVQVIENAVNVPEAFHYQVHSKNILTFGRICERKGSQDIVTLAKRIEKKLPDLRFSLYGDTDETTVKIIQQIKDLDCHNVELHGWTDQQEELLKDCALHLLPSYHEGVPMAILETMANGVPNLATEVGGINQVVKHQINGYLVSPGSIDEMEHYLLAFFNDPEMRCRFSNQARMMIDEHFSIPNYLQSWNRVYQSLTK</sequence>
<dbReference type="PANTHER" id="PTHR12526:SF630">
    <property type="entry name" value="GLYCOSYLTRANSFERASE"/>
    <property type="match status" value="1"/>
</dbReference>
<evidence type="ECO:0008006" key="5">
    <source>
        <dbReference type="Google" id="ProtNLM"/>
    </source>
</evidence>
<dbReference type="InterPro" id="IPR001296">
    <property type="entry name" value="Glyco_trans_1"/>
</dbReference>
<protein>
    <recommendedName>
        <fullName evidence="5">Glycosyl transferase</fullName>
    </recommendedName>
</protein>
<proteinExistence type="predicted"/>
<evidence type="ECO:0000313" key="4">
    <source>
        <dbReference type="Proteomes" id="UP000664357"/>
    </source>
</evidence>
<evidence type="ECO:0000259" key="2">
    <source>
        <dbReference type="Pfam" id="PF13439"/>
    </source>
</evidence>
<name>A0ABV0EIK6_9ENTE</name>
<dbReference type="RefSeq" id="WP_207702868.1">
    <property type="nucleotide sequence ID" value="NZ_JAFREL020000001.1"/>
</dbReference>
<dbReference type="EMBL" id="JAFREL020000001">
    <property type="protein sequence ID" value="MEO1768416.1"/>
    <property type="molecule type" value="Genomic_DNA"/>
</dbReference>
<gene>
    <name evidence="3" type="ORF">JZO67_000327</name>
</gene>
<keyword evidence="4" id="KW-1185">Reference proteome</keyword>
<feature type="domain" description="Glycosyltransferase subfamily 4-like N-terminal" evidence="2">
    <location>
        <begin position="26"/>
        <end position="157"/>
    </location>
</feature>
<evidence type="ECO:0000313" key="3">
    <source>
        <dbReference type="EMBL" id="MEO1768416.1"/>
    </source>
</evidence>
<accession>A0ABV0EIK6</accession>
<feature type="domain" description="Glycosyl transferase family 1" evidence="1">
    <location>
        <begin position="168"/>
        <end position="319"/>
    </location>
</feature>
<comment type="caution">
    <text evidence="3">The sequence shown here is derived from an EMBL/GenBank/DDBJ whole genome shotgun (WGS) entry which is preliminary data.</text>
</comment>
<dbReference type="Proteomes" id="UP000664357">
    <property type="component" value="Unassembled WGS sequence"/>
</dbReference>
<reference evidence="3 4" key="2">
    <citation type="submission" date="2024-02" db="EMBL/GenBank/DDBJ databases">
        <title>The Genome Sequence of Enterococcus sp. DIV0159.</title>
        <authorList>
            <person name="Earl A."/>
            <person name="Manson A."/>
            <person name="Gilmore M."/>
            <person name="Sanders J."/>
            <person name="Shea T."/>
            <person name="Howe W."/>
            <person name="Livny J."/>
            <person name="Cuomo C."/>
            <person name="Neafsey D."/>
            <person name="Birren B."/>
        </authorList>
    </citation>
    <scope>NUCLEOTIDE SEQUENCE [LARGE SCALE GENOMIC DNA]</scope>
    <source>
        <strain evidence="3 4">665A</strain>
    </source>
</reference>
<dbReference type="Pfam" id="PF00534">
    <property type="entry name" value="Glycos_transf_1"/>
    <property type="match status" value="1"/>
</dbReference>
<dbReference type="CDD" id="cd03801">
    <property type="entry name" value="GT4_PimA-like"/>
    <property type="match status" value="1"/>
</dbReference>
<reference evidence="3 4" key="1">
    <citation type="submission" date="2021-03" db="EMBL/GenBank/DDBJ databases">
        <authorList>
            <person name="Gilmore M.S."/>
            <person name="Schwartzman J."/>
            <person name="Van Tyne D."/>
            <person name="Martin M."/>
            <person name="Earl A.M."/>
            <person name="Manson A.L."/>
            <person name="Straub T."/>
            <person name="Salamzade R."/>
            <person name="Saavedra J."/>
            <person name="Lebreton F."/>
            <person name="Prichula J."/>
            <person name="Schaufler K."/>
            <person name="Gaca A."/>
            <person name="Sgardioli B."/>
            <person name="Wagenaar J."/>
            <person name="Strong T."/>
        </authorList>
    </citation>
    <scope>NUCLEOTIDE SEQUENCE [LARGE SCALE GENOMIC DNA]</scope>
    <source>
        <strain evidence="3 4">665A</strain>
    </source>
</reference>
<organism evidence="3 4">
    <name type="scientific">Candidatus Enterococcus ferrettii</name>
    <dbReference type="NCBI Taxonomy" id="2815324"/>
    <lineage>
        <taxon>Bacteria</taxon>
        <taxon>Bacillati</taxon>
        <taxon>Bacillota</taxon>
        <taxon>Bacilli</taxon>
        <taxon>Lactobacillales</taxon>
        <taxon>Enterococcaceae</taxon>
        <taxon>Enterococcus</taxon>
    </lineage>
</organism>
<dbReference type="Gene3D" id="3.40.50.2000">
    <property type="entry name" value="Glycogen Phosphorylase B"/>
    <property type="match status" value="2"/>
</dbReference>
<dbReference type="SUPFAM" id="SSF53756">
    <property type="entry name" value="UDP-Glycosyltransferase/glycogen phosphorylase"/>
    <property type="match status" value="1"/>
</dbReference>